<evidence type="ECO:0000259" key="4">
    <source>
        <dbReference type="PROSITE" id="PS50987"/>
    </source>
</evidence>
<evidence type="ECO:0000313" key="6">
    <source>
        <dbReference type="Proteomes" id="UP000216991"/>
    </source>
</evidence>
<dbReference type="AlphaFoldDB" id="A0A255YCU0"/>
<evidence type="ECO:0000256" key="1">
    <source>
        <dbReference type="ARBA" id="ARBA00023015"/>
    </source>
</evidence>
<keyword evidence="6" id="KW-1185">Reference proteome</keyword>
<dbReference type="SUPFAM" id="SSF46785">
    <property type="entry name" value="Winged helix' DNA-binding domain"/>
    <property type="match status" value="1"/>
</dbReference>
<dbReference type="PROSITE" id="PS50987">
    <property type="entry name" value="HTH_ARSR_2"/>
    <property type="match status" value="1"/>
</dbReference>
<proteinExistence type="predicted"/>
<keyword evidence="3" id="KW-0804">Transcription</keyword>
<dbReference type="InterPro" id="IPR001845">
    <property type="entry name" value="HTH_ArsR_DNA-bd_dom"/>
</dbReference>
<comment type="caution">
    <text evidence="5">The sequence shown here is derived from an EMBL/GenBank/DDBJ whole genome shotgun (WGS) entry which is preliminary data.</text>
</comment>
<dbReference type="InterPro" id="IPR011991">
    <property type="entry name" value="ArsR-like_HTH"/>
</dbReference>
<keyword evidence="2" id="KW-0238">DNA-binding</keyword>
<dbReference type="SMART" id="SM00418">
    <property type="entry name" value="HTH_ARSR"/>
    <property type="match status" value="1"/>
</dbReference>
<name>A0A255YCU0_9SPHN</name>
<evidence type="ECO:0000256" key="3">
    <source>
        <dbReference type="ARBA" id="ARBA00023163"/>
    </source>
</evidence>
<evidence type="ECO:0000256" key="2">
    <source>
        <dbReference type="ARBA" id="ARBA00023125"/>
    </source>
</evidence>
<dbReference type="PANTHER" id="PTHR43132:SF2">
    <property type="entry name" value="ARSENICAL RESISTANCE OPERON REPRESSOR ARSR-RELATED"/>
    <property type="match status" value="1"/>
</dbReference>
<dbReference type="NCBIfam" id="NF033788">
    <property type="entry name" value="HTH_metalloreg"/>
    <property type="match status" value="1"/>
</dbReference>
<dbReference type="OrthoDB" id="9804742at2"/>
<dbReference type="InterPro" id="IPR036388">
    <property type="entry name" value="WH-like_DNA-bd_sf"/>
</dbReference>
<keyword evidence="1" id="KW-0805">Transcription regulation</keyword>
<dbReference type="CDD" id="cd00090">
    <property type="entry name" value="HTH_ARSR"/>
    <property type="match status" value="1"/>
</dbReference>
<protein>
    <submittedName>
        <fullName evidence="5">Transcriptional regulator</fullName>
    </submittedName>
</protein>
<dbReference type="Pfam" id="PF12840">
    <property type="entry name" value="HTH_20"/>
    <property type="match status" value="1"/>
</dbReference>
<dbReference type="RefSeq" id="WP_094474106.1">
    <property type="nucleotide sequence ID" value="NZ_NOXT01000115.1"/>
</dbReference>
<dbReference type="Proteomes" id="UP000216991">
    <property type="component" value="Unassembled WGS sequence"/>
</dbReference>
<evidence type="ECO:0000313" key="5">
    <source>
        <dbReference type="EMBL" id="OYQ27052.1"/>
    </source>
</evidence>
<dbReference type="PRINTS" id="PR00778">
    <property type="entry name" value="HTHARSR"/>
</dbReference>
<dbReference type="Gene3D" id="1.10.10.10">
    <property type="entry name" value="Winged helix-like DNA-binding domain superfamily/Winged helix DNA-binding domain"/>
    <property type="match status" value="1"/>
</dbReference>
<dbReference type="GO" id="GO:0003700">
    <property type="term" value="F:DNA-binding transcription factor activity"/>
    <property type="evidence" value="ECO:0007669"/>
    <property type="project" value="InterPro"/>
</dbReference>
<dbReference type="GO" id="GO:0003677">
    <property type="term" value="F:DNA binding"/>
    <property type="evidence" value="ECO:0007669"/>
    <property type="project" value="UniProtKB-KW"/>
</dbReference>
<gene>
    <name evidence="5" type="ORF">CHU93_11080</name>
</gene>
<accession>A0A255YCU0</accession>
<dbReference type="InterPro" id="IPR051011">
    <property type="entry name" value="Metal_resp_trans_reg"/>
</dbReference>
<dbReference type="InterPro" id="IPR036390">
    <property type="entry name" value="WH_DNA-bd_sf"/>
</dbReference>
<feature type="domain" description="HTH arsR-type" evidence="4">
    <location>
        <begin position="1"/>
        <end position="95"/>
    </location>
</feature>
<dbReference type="EMBL" id="NOXT01000115">
    <property type="protein sequence ID" value="OYQ27052.1"/>
    <property type="molecule type" value="Genomic_DNA"/>
</dbReference>
<reference evidence="5 6" key="1">
    <citation type="submission" date="2017-07" db="EMBL/GenBank/DDBJ databases">
        <title>Sandarakinorhabdus cyanobacteriorum sp. nov., a novel bacterium isolated from cyanobacterial aggregates in a eutrophic lake.</title>
        <authorList>
            <person name="Cai H."/>
        </authorList>
    </citation>
    <scope>NUCLEOTIDE SEQUENCE [LARGE SCALE GENOMIC DNA]</scope>
    <source>
        <strain evidence="5 6">TH057</strain>
    </source>
</reference>
<dbReference type="PANTHER" id="PTHR43132">
    <property type="entry name" value="ARSENICAL RESISTANCE OPERON REPRESSOR ARSR-RELATED"/>
    <property type="match status" value="1"/>
</dbReference>
<organism evidence="5 6">
    <name type="scientific">Sandarakinorhabdus cyanobacteriorum</name>
    <dbReference type="NCBI Taxonomy" id="1981098"/>
    <lineage>
        <taxon>Bacteria</taxon>
        <taxon>Pseudomonadati</taxon>
        <taxon>Pseudomonadota</taxon>
        <taxon>Alphaproteobacteria</taxon>
        <taxon>Sphingomonadales</taxon>
        <taxon>Sphingosinicellaceae</taxon>
        <taxon>Sandarakinorhabdus</taxon>
    </lineage>
</organism>
<sequence>MESATAVTALAALAHDRRLAVFRTLVVAGADGLAAGHIAQALAVPPSSLSHHLGLLEQAGLVQVRRAGRSLIYAADFAAMRALIDFLTEDCCRGLAPPAESACQPGACQ</sequence>